<dbReference type="PROSITE" id="PS00588">
    <property type="entry name" value="FLAGELLA_BB_ROD"/>
    <property type="match status" value="1"/>
</dbReference>
<keyword evidence="11" id="KW-1185">Reference proteome</keyword>
<dbReference type="InterPro" id="IPR019776">
    <property type="entry name" value="Flagellar_basal_body_rod_CS"/>
</dbReference>
<dbReference type="PANTHER" id="PTHR30435">
    <property type="entry name" value="FLAGELLAR PROTEIN"/>
    <property type="match status" value="1"/>
</dbReference>
<keyword evidence="3 6" id="KW-0975">Bacterial flagellum</keyword>
<dbReference type="OrthoDB" id="9804559at2"/>
<gene>
    <name evidence="10" type="primary">flgF</name>
    <name evidence="10" type="ordered locus">ECL_03273</name>
</gene>
<dbReference type="GO" id="GO:0030694">
    <property type="term" value="C:bacterial-type flagellum basal body, rod"/>
    <property type="evidence" value="ECO:0007669"/>
    <property type="project" value="UniProtKB-UniRule"/>
</dbReference>
<evidence type="ECO:0000256" key="3">
    <source>
        <dbReference type="ARBA" id="ARBA00023143"/>
    </source>
</evidence>
<comment type="subunit">
    <text evidence="4 6">The basal body constitutes a major portion of the flagellar organelle and consists of five rings (E,L,P,S, and M) mounted on a central rod. The rod consists of about 26 subunits of FlgG in the distal portion, and FlgB, FlgC and FlgF are thought to build up the proximal portion of the rod with about 6 subunits each.</text>
</comment>
<evidence type="ECO:0000313" key="11">
    <source>
        <dbReference type="Proteomes" id="UP000002363"/>
    </source>
</evidence>
<accession>A0A0H3CQK9</accession>
<evidence type="ECO:0000313" key="10">
    <source>
        <dbReference type="EMBL" id="ADF62807.1"/>
    </source>
</evidence>
<dbReference type="STRING" id="716541.ECL_03273"/>
<dbReference type="EMBL" id="CP001918">
    <property type="protein sequence ID" value="ADF62807.1"/>
    <property type="molecule type" value="Genomic_DNA"/>
</dbReference>
<dbReference type="InterPro" id="IPR010930">
    <property type="entry name" value="Flg_bb/hook_C_dom"/>
</dbReference>
<dbReference type="HOGENOM" id="CLU_013687_1_0_6"/>
<keyword evidence="10" id="KW-0282">Flagellum</keyword>
<organism evidence="10 11">
    <name type="scientific">Enterobacter cloacae subsp. cloacae (strain ATCC 13047 / DSM 30054 / NBRC 13535 / NCTC 10005 / WDCM 00083 / NCDC 279-56)</name>
    <dbReference type="NCBI Taxonomy" id="716541"/>
    <lineage>
        <taxon>Bacteria</taxon>
        <taxon>Pseudomonadati</taxon>
        <taxon>Pseudomonadota</taxon>
        <taxon>Gammaproteobacteria</taxon>
        <taxon>Enterobacterales</taxon>
        <taxon>Enterobacteriaceae</taxon>
        <taxon>Enterobacter</taxon>
        <taxon>Enterobacter cloacae complex</taxon>
    </lineage>
</organism>
<proteinExistence type="inferred from homology"/>
<dbReference type="Pfam" id="PF06429">
    <property type="entry name" value="Flg_bbr_C"/>
    <property type="match status" value="1"/>
</dbReference>
<dbReference type="InterPro" id="IPR020013">
    <property type="entry name" value="Flagellar_FlgE/F/G"/>
</dbReference>
<dbReference type="EnsemblBacteria" id="ADF62807">
    <property type="protein sequence ID" value="ADF62807"/>
    <property type="gene ID" value="ECL_03273"/>
</dbReference>
<dbReference type="NCBIfam" id="NF009280">
    <property type="entry name" value="PRK12640.1"/>
    <property type="match status" value="1"/>
</dbReference>
<dbReference type="SUPFAM" id="SSF117143">
    <property type="entry name" value="Flagellar hook protein flgE"/>
    <property type="match status" value="1"/>
</dbReference>
<dbReference type="PANTHER" id="PTHR30435:SF18">
    <property type="entry name" value="FLAGELLAR BASAL-BODY ROD PROTEIN FLGF"/>
    <property type="match status" value="1"/>
</dbReference>
<dbReference type="RefSeq" id="WP_013097779.1">
    <property type="nucleotide sequence ID" value="NC_014121.1"/>
</dbReference>
<dbReference type="Pfam" id="PF00460">
    <property type="entry name" value="Flg_bb_rod"/>
    <property type="match status" value="1"/>
</dbReference>
<evidence type="ECO:0000256" key="4">
    <source>
        <dbReference type="ARBA" id="ARBA00038560"/>
    </source>
</evidence>
<dbReference type="InterPro" id="IPR037925">
    <property type="entry name" value="FlgE/F/G-like"/>
</dbReference>
<evidence type="ECO:0000256" key="5">
    <source>
        <dbReference type="ARBA" id="ARBA00040228"/>
    </source>
</evidence>
<evidence type="ECO:0000259" key="8">
    <source>
        <dbReference type="Pfam" id="PF06429"/>
    </source>
</evidence>
<dbReference type="eggNOG" id="COG4787">
    <property type="taxonomic scope" value="Bacteria"/>
</dbReference>
<reference evidence="10 11" key="1">
    <citation type="journal article" date="2010" name="J. Bacteriol.">
        <title>Complete genome sequence of Enterobacter cloacae subsp. cloacae type strain ATCC 13047.</title>
        <authorList>
            <person name="Ren Y."/>
            <person name="Ren Y."/>
            <person name="Zhou Z."/>
            <person name="Guo X."/>
            <person name="Li Y."/>
            <person name="Feng L."/>
            <person name="Wang L."/>
        </authorList>
    </citation>
    <scope>NUCLEOTIDE SEQUENCE [LARGE SCALE GENOMIC DNA]</scope>
    <source>
        <strain evidence="11">ATCC 13047 / DSM 30054 / NBRC 13535 / NCTC 10005 / WDCM 00083 / NCDC 279-56</strain>
    </source>
</reference>
<name>A0A0H3CQK9_ENTCC</name>
<dbReference type="Pfam" id="PF22692">
    <property type="entry name" value="LlgE_F_G_D1"/>
    <property type="match status" value="1"/>
</dbReference>
<keyword evidence="10" id="KW-0966">Cell projection</keyword>
<dbReference type="InterPro" id="IPR001444">
    <property type="entry name" value="Flag_bb_rod_N"/>
</dbReference>
<evidence type="ECO:0000259" key="7">
    <source>
        <dbReference type="Pfam" id="PF00460"/>
    </source>
</evidence>
<comment type="similarity">
    <text evidence="2 6">Belongs to the flagella basal body rod proteins family.</text>
</comment>
<dbReference type="InterPro" id="IPR053967">
    <property type="entry name" value="LlgE_F_G-like_D1"/>
</dbReference>
<dbReference type="AlphaFoldDB" id="A0A0H3CQK9"/>
<dbReference type="KEGG" id="enc:ECL_03273"/>
<dbReference type="Proteomes" id="UP000002363">
    <property type="component" value="Chromosome"/>
</dbReference>
<dbReference type="GO" id="GO:0071978">
    <property type="term" value="P:bacterial-type flagellum-dependent swarming motility"/>
    <property type="evidence" value="ECO:0007669"/>
    <property type="project" value="TreeGrafter"/>
</dbReference>
<dbReference type="PATRIC" id="fig|716541.4.peg.3436"/>
<sequence>MDRAIYTAMSAANAALNRQAVTSNNLANSSTAGFRAQLAAFRSVPIEGETLRTRALVAESTPFHDTTMGPITHTGRSLDVALPQDGWLAVALDDGSEGYTRNGAIEVDQDGVLSVNGRPLMGDGGPLEVPPQSHVTIGSDGTVSALGMGDDPTMLVPVGRLKLVNADMNSLVHGDDGLFRTAGGEMLAQDETLRLTPEAIEGSNVSPVQAMTQMIANSRGFDMNMKVIRTADENAQKANQLLSVS</sequence>
<dbReference type="NCBIfam" id="TIGR03506">
    <property type="entry name" value="FlgEFG_subfam"/>
    <property type="match status" value="1"/>
</dbReference>
<evidence type="ECO:0000256" key="1">
    <source>
        <dbReference type="ARBA" id="ARBA00004117"/>
    </source>
</evidence>
<evidence type="ECO:0000256" key="2">
    <source>
        <dbReference type="ARBA" id="ARBA00009677"/>
    </source>
</evidence>
<feature type="domain" description="Flagellar hook protein FlgE/F/G-like D1" evidence="9">
    <location>
        <begin position="85"/>
        <end position="145"/>
    </location>
</feature>
<comment type="subcellular location">
    <subcellularLocation>
        <location evidence="1 6">Bacterial flagellum basal body</location>
    </subcellularLocation>
</comment>
<keyword evidence="10" id="KW-0969">Cilium</keyword>
<feature type="domain" description="Flagellar basal body rod protein N-terminal" evidence="7">
    <location>
        <begin position="5"/>
        <end position="35"/>
    </location>
</feature>
<evidence type="ECO:0000256" key="6">
    <source>
        <dbReference type="RuleBase" id="RU362116"/>
    </source>
</evidence>
<evidence type="ECO:0000259" key="9">
    <source>
        <dbReference type="Pfam" id="PF22692"/>
    </source>
</evidence>
<protein>
    <recommendedName>
        <fullName evidence="5 6">Flagellar basal-body rod protein FlgF</fullName>
    </recommendedName>
</protein>
<feature type="domain" description="Flagellar basal-body/hook protein C-terminal" evidence="8">
    <location>
        <begin position="199"/>
        <end position="241"/>
    </location>
</feature>